<keyword evidence="2" id="KW-0378">Hydrolase</keyword>
<evidence type="ECO:0000259" key="6">
    <source>
        <dbReference type="PROSITE" id="PS51192"/>
    </source>
</evidence>
<keyword evidence="4" id="KW-0067">ATP-binding</keyword>
<proteinExistence type="predicted"/>
<reference evidence="8 9" key="1">
    <citation type="submission" date="2024-04" db="EMBL/GenBank/DDBJ databases">
        <title>Tritrichomonas musculus Genome.</title>
        <authorList>
            <person name="Alves-Ferreira E."/>
            <person name="Grigg M."/>
            <person name="Lorenzi H."/>
            <person name="Galac M."/>
        </authorList>
    </citation>
    <scope>NUCLEOTIDE SEQUENCE [LARGE SCALE GENOMIC DNA]</scope>
    <source>
        <strain evidence="8 9">EAF2021</strain>
    </source>
</reference>
<dbReference type="InterPro" id="IPR027417">
    <property type="entry name" value="P-loop_NTPase"/>
</dbReference>
<dbReference type="PANTHER" id="PTHR47961:SF4">
    <property type="entry name" value="ACTIVATING SIGNAL COINTEGRATOR 1 COMPLEX SUBUNIT 3"/>
    <property type="match status" value="1"/>
</dbReference>
<dbReference type="InterPro" id="IPR035892">
    <property type="entry name" value="C2_domain_sf"/>
</dbReference>
<dbReference type="SMART" id="SM00382">
    <property type="entry name" value="AAA"/>
    <property type="match status" value="1"/>
</dbReference>
<dbReference type="PANTHER" id="PTHR47961">
    <property type="entry name" value="DNA POLYMERASE THETA, PUTATIVE (AFU_ORTHOLOGUE AFUA_1G05260)-RELATED"/>
    <property type="match status" value="1"/>
</dbReference>
<dbReference type="SUPFAM" id="SSF46785">
    <property type="entry name" value="Winged helix' DNA-binding domain"/>
    <property type="match status" value="1"/>
</dbReference>
<feature type="domain" description="Helicase ATP-binding" evidence="6">
    <location>
        <begin position="1228"/>
        <end position="1381"/>
    </location>
</feature>
<keyword evidence="3" id="KW-0347">Helicase</keyword>
<evidence type="ECO:0000259" key="7">
    <source>
        <dbReference type="PROSITE" id="PS51194"/>
    </source>
</evidence>
<dbReference type="InterPro" id="IPR014001">
    <property type="entry name" value="Helicase_ATP-bd"/>
</dbReference>
<dbReference type="PIRSF" id="PIRSF039073">
    <property type="entry name" value="BRR2"/>
    <property type="match status" value="1"/>
</dbReference>
<feature type="compositionally biased region" description="Basic residues" evidence="5">
    <location>
        <begin position="1197"/>
        <end position="1207"/>
    </location>
</feature>
<dbReference type="InterPro" id="IPR057842">
    <property type="entry name" value="WH_MER3"/>
</dbReference>
<dbReference type="Gene3D" id="1.10.3380.10">
    <property type="entry name" value="Sec63 N-terminal domain-like domain"/>
    <property type="match status" value="2"/>
</dbReference>
<dbReference type="InterPro" id="IPR048863">
    <property type="entry name" value="BRR2_plug"/>
</dbReference>
<dbReference type="SUPFAM" id="SSF158702">
    <property type="entry name" value="Sec63 N-terminal domain-like"/>
    <property type="match status" value="2"/>
</dbReference>
<dbReference type="InterPro" id="IPR001650">
    <property type="entry name" value="Helicase_C-like"/>
</dbReference>
<dbReference type="EMBL" id="JAPFFF010000003">
    <property type="protein sequence ID" value="KAK8893703.1"/>
    <property type="molecule type" value="Genomic_DNA"/>
</dbReference>
<dbReference type="SMART" id="SM00973">
    <property type="entry name" value="Sec63"/>
    <property type="match status" value="2"/>
</dbReference>
<keyword evidence="9" id="KW-1185">Reference proteome</keyword>
<protein>
    <submittedName>
        <fullName evidence="8">Uncharacterized protein</fullName>
    </submittedName>
</protein>
<dbReference type="Gene3D" id="1.10.150.20">
    <property type="entry name" value="5' to 3' exonuclease, C-terminal subdomain"/>
    <property type="match status" value="1"/>
</dbReference>
<dbReference type="Pfam" id="PF02889">
    <property type="entry name" value="Sec63"/>
    <property type="match status" value="2"/>
</dbReference>
<dbReference type="PROSITE" id="PS51194">
    <property type="entry name" value="HELICASE_CTER"/>
    <property type="match status" value="1"/>
</dbReference>
<dbReference type="InterPro" id="IPR050474">
    <property type="entry name" value="Hel308_SKI2-like"/>
</dbReference>
<dbReference type="Pfam" id="PF23445">
    <property type="entry name" value="WHD_SNRNP200"/>
    <property type="match status" value="2"/>
</dbReference>
<dbReference type="Pfam" id="PF00271">
    <property type="entry name" value="Helicase_C"/>
    <property type="match status" value="1"/>
</dbReference>
<organism evidence="8 9">
    <name type="scientific">Tritrichomonas musculus</name>
    <dbReference type="NCBI Taxonomy" id="1915356"/>
    <lineage>
        <taxon>Eukaryota</taxon>
        <taxon>Metamonada</taxon>
        <taxon>Parabasalia</taxon>
        <taxon>Tritrichomonadida</taxon>
        <taxon>Tritrichomonadidae</taxon>
        <taxon>Tritrichomonas</taxon>
    </lineage>
</organism>
<dbReference type="Gene3D" id="3.40.50.300">
    <property type="entry name" value="P-loop containing nucleotide triphosphate hydrolases"/>
    <property type="match status" value="4"/>
</dbReference>
<feature type="region of interest" description="Disordered" evidence="5">
    <location>
        <begin position="1195"/>
        <end position="1218"/>
    </location>
</feature>
<dbReference type="Gene3D" id="2.60.40.150">
    <property type="entry name" value="C2 domain"/>
    <property type="match status" value="2"/>
</dbReference>
<dbReference type="Gene3D" id="1.10.10.10">
    <property type="entry name" value="Winged helix-like DNA-binding domain superfamily/Winged helix DNA-binding domain"/>
    <property type="match status" value="2"/>
</dbReference>
<feature type="domain" description="Helicase C-terminal" evidence="7">
    <location>
        <begin position="615"/>
        <end position="821"/>
    </location>
</feature>
<comment type="caution">
    <text evidence="8">The sequence shown here is derived from an EMBL/GenBank/DDBJ whole genome shotgun (WGS) entry which is preliminary data.</text>
</comment>
<dbReference type="InterPro" id="IPR014756">
    <property type="entry name" value="Ig_E-set"/>
</dbReference>
<sequence>MVKFQRPDKSFNNFLQIMDGFGAGAGQFKAWEYKNGEIMVLELADNVKKDMESRIKNIAKPLKETIKISDFGSGLVSSSASYQKELKREQKRQAIRHRNQIKRDAAARAQIYIPTTPETAQSYEEITAIISDLVGGVPDDILHQTAYELLRLLKAEGITDTQRTQGIDKQLCVKVPSETIARLFTLSADLTDFRVNSGIDLQEADEDGIVTIGNEADDEELLSSSSDEDNDIDNKDDNATIAVPQGSGAWNLNRLREILTAEFNDEAETKLDIILKLLQSESGSKLETEIARVFGFKHRDIIASIIRFKDDIIKTDSDQPAELKRLDFNRLIFEEGSHFVSASSPVLPNGTETRDTDTYREITVPYQTTQFMERLVTIADLPQFAQPAFSSFQTLNRVQSKIYKTAMETDKNILVAAPTGAGKTNIALLCMLREFNIRPGSKVVYVAPMKSLVQEMVGSFSYRLQSYGKTVVELTGDSSASKSQLSHSDVIVTTPEKWDIITRKVGSRVLTEKVSLIIIDEIHLLHDERGPVLEALVVRMKRTVDTTRQPLRFVGLSATMPNYQDVAHFLRVDKEGLFYFDEKFRPCPLQKVFIGVRNRSGLAAKREMNEICFDKIMQRVETAQVLVFVHSRRETAETARYFIEKANDIGLAEIFSQPNTRTADILFDAVERAHNNELKEVLSAGFAFHNAGLDADDRKLVESLFAKGYVKVLVSTATLAWGVNLPAHTVIIKGTRVYNPEQSKWENLSHLDVLQMFGRAGRPQFDTNGEGIIITELRELQYYVSVLNQQMPIESHFLRDVTSHLNAEISLGSITSLDDAATWIGYTYLYVRMLMAPALYQVDPDDDNTLSKRRKEIVYTAALALDEKRLIRYDQKTGALRPTEFGRIAADFYITPETMEKFSKFLRPNMTDSDIFRLFCASSEFKNIAVRPEEKGEISKLINHVPIPIKELSDNPSSKINVLLQCYICRLSLRGFSLMADMVYISQNAERIMRCMYEIALSYGWADVALKLLSYAKMVGARMWEVQSPLRQFKSVPSHIVAQLERKYLQWGRFFDLTPQRLGELAKSPKDGEFLAETIKKFPRLKVSARKLPLTRNLIKFILEVKAEFDYDPEIHHETEPFWVFVCDGDMNQILHSEMFLLKSRHPEISLSFVVTLVEPLQAFYLIKVVSDRWIPCETHLPVTLMDIVTPDPGHQKYLRSRSRSRSKSTNPEETENDEDPFLQVVVAARREPQKSILIAAPINSGRTSCCTRIVEDAISIGQRIAVIVPVYDKFKRIAASYQKKFNFVSLTGDPDGDEKIIMNERLVIGTYAMFVHFDQFDTVFLHDIHLIGNENFADYESMISIMVTLECVTRFIAVSSPISNAKSVCQWLHIDPQFSFVYSPQMRDINFEIQTFNFPTSKSRLMAMSRPLFSAIKDSNTSIVFVPTQSQMFLTAFELINFAGIGQNPKLFARNIEDDGKVSPGFPVPQFDNPTLNQIAEFGVALYYPSLTESDKDKILSHFGTIFGCIVAVIESVWEINMCADVIAMKGTDIYDGTNHQHIEYPIVFTMEAMGYVMDGGRFVLFTHTPRKLYYLSFLTEPICVESNLDLVAQDSFNIEISLGLALSKGNLVRYITKTFFYRRLISNPSYYGLISNKPEFLADYVSELVDNTTEELKRIKAIEVYEEEVQDEQIEDASNSNEQVKVQVEQQTDDVMISILPIGQIAANHRIDPSTANLIVQMVTKDSGHNKLLRIICASTEMSMIPLRSPKVVADLMKRFPDFAVGGEPDDPSTFAAVLLKSHMSRLPIPDECRDPLNMVCTAFLRIAPTAVDVAAARGWLKPTVGAIQLLQRIVQAVAIGYSELLQLPFITLDAACKFSERNVNTIDQLRDLAGDEANGEEICKQIIDSAAPDDPKDADKLKSIGIEEKWQRICDAANVYPSIQLTAMKSGPTTINVTLERDIEEDEIVSRYVFAPRFPIRKTENWYILVSDELEELLSIQKVSFERKEEVVIELDQAEMAKPLRIYLISDSYVGCDVVCEVQ</sequence>
<dbReference type="SMART" id="SM00487">
    <property type="entry name" value="DEXDc"/>
    <property type="match status" value="1"/>
</dbReference>
<gene>
    <name evidence="8" type="ORF">M9Y10_022130</name>
</gene>
<dbReference type="SUPFAM" id="SSF81296">
    <property type="entry name" value="E set domains"/>
    <property type="match status" value="2"/>
</dbReference>
<feature type="compositionally biased region" description="Acidic residues" evidence="5">
    <location>
        <begin position="216"/>
        <end position="231"/>
    </location>
</feature>
<dbReference type="PROSITE" id="PS51192">
    <property type="entry name" value="HELICASE_ATP_BIND_1"/>
    <property type="match status" value="2"/>
</dbReference>
<feature type="region of interest" description="Disordered" evidence="5">
    <location>
        <begin position="216"/>
        <end position="239"/>
    </location>
</feature>
<keyword evidence="1" id="KW-0547">Nucleotide-binding</keyword>
<dbReference type="Proteomes" id="UP001470230">
    <property type="component" value="Unassembled WGS sequence"/>
</dbReference>
<dbReference type="InterPro" id="IPR003593">
    <property type="entry name" value="AAA+_ATPase"/>
</dbReference>
<dbReference type="InterPro" id="IPR036388">
    <property type="entry name" value="WH-like_DNA-bd_sf"/>
</dbReference>
<evidence type="ECO:0000313" key="8">
    <source>
        <dbReference type="EMBL" id="KAK8893703.1"/>
    </source>
</evidence>
<dbReference type="InterPro" id="IPR036390">
    <property type="entry name" value="WH_DNA-bd_sf"/>
</dbReference>
<accession>A0ABR2KS99</accession>
<evidence type="ECO:0000256" key="4">
    <source>
        <dbReference type="ARBA" id="ARBA00022840"/>
    </source>
</evidence>
<feature type="domain" description="Helicase ATP-binding" evidence="6">
    <location>
        <begin position="404"/>
        <end position="578"/>
    </location>
</feature>
<evidence type="ECO:0000256" key="2">
    <source>
        <dbReference type="ARBA" id="ARBA00022801"/>
    </source>
</evidence>
<dbReference type="Pfam" id="PF00270">
    <property type="entry name" value="DEAD"/>
    <property type="match status" value="1"/>
</dbReference>
<dbReference type="InterPro" id="IPR011545">
    <property type="entry name" value="DEAD/DEAH_box_helicase_dom"/>
</dbReference>
<dbReference type="InterPro" id="IPR004179">
    <property type="entry name" value="Sec63-dom"/>
</dbReference>
<evidence type="ECO:0000256" key="1">
    <source>
        <dbReference type="ARBA" id="ARBA00022741"/>
    </source>
</evidence>
<dbReference type="SUPFAM" id="SSF52540">
    <property type="entry name" value="P-loop containing nucleoside triphosphate hydrolases"/>
    <property type="match status" value="2"/>
</dbReference>
<dbReference type="SMART" id="SM00490">
    <property type="entry name" value="HELICc"/>
    <property type="match status" value="1"/>
</dbReference>
<evidence type="ECO:0000256" key="3">
    <source>
        <dbReference type="ARBA" id="ARBA00022806"/>
    </source>
</evidence>
<dbReference type="Pfam" id="PF21188">
    <property type="entry name" value="BRR2_plug"/>
    <property type="match status" value="1"/>
</dbReference>
<name>A0ABR2KS99_9EUKA</name>
<evidence type="ECO:0000313" key="9">
    <source>
        <dbReference type="Proteomes" id="UP001470230"/>
    </source>
</evidence>
<dbReference type="CDD" id="cd18795">
    <property type="entry name" value="SF2_C_Ski2"/>
    <property type="match status" value="1"/>
</dbReference>
<evidence type="ECO:0000256" key="5">
    <source>
        <dbReference type="SAM" id="MobiDB-lite"/>
    </source>
</evidence>